<evidence type="ECO:0000256" key="3">
    <source>
        <dbReference type="ARBA" id="ARBA00023002"/>
    </source>
</evidence>
<dbReference type="Gene3D" id="3.40.30.10">
    <property type="entry name" value="Glutaredoxin"/>
    <property type="match status" value="1"/>
</dbReference>
<dbReference type="InterPro" id="IPR036249">
    <property type="entry name" value="Thioredoxin-like_sf"/>
</dbReference>
<accession>I3EDE4</accession>
<dbReference type="GO" id="GO:0004601">
    <property type="term" value="F:peroxidase activity"/>
    <property type="evidence" value="ECO:0007669"/>
    <property type="project" value="UniProtKB-KW"/>
</dbReference>
<gene>
    <name evidence="7" type="ORF">NEQG_02576</name>
</gene>
<dbReference type="Proteomes" id="UP000002872">
    <property type="component" value="Unassembled WGS sequence"/>
</dbReference>
<evidence type="ECO:0000256" key="6">
    <source>
        <dbReference type="SAM" id="SignalP"/>
    </source>
</evidence>
<dbReference type="OMA" id="HRYDISW"/>
<feature type="signal peptide" evidence="6">
    <location>
        <begin position="1"/>
        <end position="19"/>
    </location>
</feature>
<feature type="active site" evidence="4">
    <location>
        <position position="65"/>
    </location>
</feature>
<dbReference type="OrthoDB" id="446890at2759"/>
<dbReference type="InParanoid" id="I3EDE4"/>
<dbReference type="HOGENOM" id="CLU_029507_1_1_1"/>
<keyword evidence="2 5" id="KW-0575">Peroxidase</keyword>
<evidence type="ECO:0000313" key="8">
    <source>
        <dbReference type="Proteomes" id="UP000002872"/>
    </source>
</evidence>
<protein>
    <recommendedName>
        <fullName evidence="5">Glutathione peroxidase</fullName>
    </recommendedName>
</protein>
<dbReference type="AlphaFoldDB" id="I3EDE4"/>
<dbReference type="FunCoup" id="I3EDE4">
    <property type="interactions" value="33"/>
</dbReference>
<dbReference type="STRING" id="935791.I3EDE4"/>
<feature type="chain" id="PRO_5003670861" description="Glutathione peroxidase" evidence="6">
    <location>
        <begin position="20"/>
        <end position="202"/>
    </location>
</feature>
<dbReference type="InterPro" id="IPR000889">
    <property type="entry name" value="Glutathione_peroxidase"/>
</dbReference>
<reference evidence="7" key="1">
    <citation type="submission" date="2011-01" db="EMBL/GenBank/DDBJ databases">
        <title>The Genome Sequence of Nematocida parisii strain ERTm3.</title>
        <authorList>
            <consortium name="The Broad Institute Genome Sequencing Platform"/>
            <consortium name="The Broad Institute Genome Sequencing Center for Infectious Disease"/>
            <person name="Cuomo C."/>
            <person name="Troemel E."/>
            <person name="Young S.K."/>
            <person name="Zeng Q."/>
            <person name="Gargeya S."/>
            <person name="Fitzgerald M."/>
            <person name="Haas B."/>
            <person name="Abouelleil A."/>
            <person name="Alvarado L."/>
            <person name="Arachchi H.M."/>
            <person name="Berlin A."/>
            <person name="Chapman S.B."/>
            <person name="Gearin G."/>
            <person name="Goldberg J."/>
            <person name="Griggs A."/>
            <person name="Gujja S."/>
            <person name="Hansen M."/>
            <person name="Heiman D."/>
            <person name="Howarth C."/>
            <person name="Larimer J."/>
            <person name="Lui A."/>
            <person name="MacDonald P.J.P."/>
            <person name="McCowen C."/>
            <person name="Montmayeur A."/>
            <person name="Murphy C."/>
            <person name="Neiman D."/>
            <person name="Pearson M."/>
            <person name="Priest M."/>
            <person name="Roberts A."/>
            <person name="Saif S."/>
            <person name="Shea T."/>
            <person name="Sisk P."/>
            <person name="Stolte C."/>
            <person name="Sykes S."/>
            <person name="Wortman J."/>
            <person name="Nusbaum C."/>
            <person name="Birren B."/>
        </authorList>
    </citation>
    <scope>NUCLEOTIDE SEQUENCE</scope>
    <source>
        <strain evidence="7">ERTm3</strain>
    </source>
</reference>
<name>I3EDE4_NEMP3</name>
<organism evidence="7 8">
    <name type="scientific">Nematocida parisii (strain ERTm3)</name>
    <name type="common">Nematode killer fungus</name>
    <dbReference type="NCBI Taxonomy" id="935791"/>
    <lineage>
        <taxon>Eukaryota</taxon>
        <taxon>Fungi</taxon>
        <taxon>Fungi incertae sedis</taxon>
        <taxon>Microsporidia</taxon>
        <taxon>Nematocida</taxon>
    </lineage>
</organism>
<comment type="similarity">
    <text evidence="1 5">Belongs to the glutathione peroxidase family.</text>
</comment>
<dbReference type="GO" id="GO:0006979">
    <property type="term" value="P:response to oxidative stress"/>
    <property type="evidence" value="ECO:0007669"/>
    <property type="project" value="InterPro"/>
</dbReference>
<dbReference type="PANTHER" id="PTHR11592">
    <property type="entry name" value="GLUTATHIONE PEROXIDASE"/>
    <property type="match status" value="1"/>
</dbReference>
<dbReference type="PIRSF" id="PIRSF000303">
    <property type="entry name" value="Glutathion_perox"/>
    <property type="match status" value="1"/>
</dbReference>
<evidence type="ECO:0000256" key="5">
    <source>
        <dbReference type="RuleBase" id="RU000499"/>
    </source>
</evidence>
<dbReference type="SUPFAM" id="SSF52833">
    <property type="entry name" value="Thioredoxin-like"/>
    <property type="match status" value="1"/>
</dbReference>
<evidence type="ECO:0000256" key="2">
    <source>
        <dbReference type="ARBA" id="ARBA00022559"/>
    </source>
</evidence>
<evidence type="ECO:0000313" key="7">
    <source>
        <dbReference type="EMBL" id="EIJ87241.1"/>
    </source>
</evidence>
<keyword evidence="8" id="KW-1185">Reference proteome</keyword>
<proteinExistence type="inferred from homology"/>
<dbReference type="PRINTS" id="PR01011">
    <property type="entry name" value="GLUTPROXDASE"/>
</dbReference>
<dbReference type="PANTHER" id="PTHR11592:SF78">
    <property type="entry name" value="GLUTATHIONE PEROXIDASE"/>
    <property type="match status" value="1"/>
</dbReference>
<dbReference type="VEuPathDB" id="MicrosporidiaDB:NEQG_02576"/>
<dbReference type="Pfam" id="PF00255">
    <property type="entry name" value="GSHPx"/>
    <property type="match status" value="1"/>
</dbReference>
<dbReference type="EMBL" id="GL870884">
    <property type="protein sequence ID" value="EIJ87241.1"/>
    <property type="molecule type" value="Genomic_DNA"/>
</dbReference>
<keyword evidence="3 5" id="KW-0560">Oxidoreductase</keyword>
<keyword evidence="6" id="KW-0732">Signal</keyword>
<evidence type="ECO:0000256" key="4">
    <source>
        <dbReference type="PIRSR" id="PIRSR000303-1"/>
    </source>
</evidence>
<dbReference type="PROSITE" id="PS51355">
    <property type="entry name" value="GLUTATHIONE_PEROXID_3"/>
    <property type="match status" value="1"/>
</dbReference>
<sequence>MRILSISIITLFFPLYTLRMNSKETKEINASSFYSIKDVAIDGSEVDFTRFKGEVSLIVNTACTCGLAKEGFETIRKLQEEFKDLNVLLFPSAFSKIINQEKNTPKEILQEIKKANITVGGRVVVFNKRVIDSSKGIFDWLTRNYEKTGWLNIKAIKWNFTMFVVDRTGTKVVRHDPLAAKYPEVKKTIEKFYTTELPNSSK</sequence>
<evidence type="ECO:0000256" key="1">
    <source>
        <dbReference type="ARBA" id="ARBA00006926"/>
    </source>
</evidence>